<dbReference type="PANTHER" id="PTHR24314">
    <property type="entry name" value="NON-SPECIFIC LIPID TRANSFER PROTEIN-RELATED"/>
    <property type="match status" value="1"/>
</dbReference>
<evidence type="ECO:0000256" key="2">
    <source>
        <dbReference type="SAM" id="MobiDB-lite"/>
    </source>
</evidence>
<feature type="compositionally biased region" description="Low complexity" evidence="2">
    <location>
        <begin position="81"/>
        <end position="101"/>
    </location>
</feature>
<feature type="region of interest" description="Disordered" evidence="2">
    <location>
        <begin position="81"/>
        <end position="105"/>
    </location>
</feature>
<dbReference type="EMBL" id="JAEHOD010000056">
    <property type="protein sequence ID" value="KAG2434566.1"/>
    <property type="molecule type" value="Genomic_DNA"/>
</dbReference>
<dbReference type="SUPFAM" id="SSF51735">
    <property type="entry name" value="NAD(P)-binding Rossmann-fold domains"/>
    <property type="match status" value="1"/>
</dbReference>
<feature type="region of interest" description="Disordered" evidence="2">
    <location>
        <begin position="48"/>
        <end position="68"/>
    </location>
</feature>
<sequence>MMLTQRSGVAAKARTSTITASLASPVASARGGPASTSGAVSGMGHLAGGAPSATASRRGLASTGVDGRLSGARRGVTVTRASATQQKAAAASNGTPATAANGNGGGKAVAPTAPYNVVITGSTKGIGRALAEDFLKAGDRVVICSRTGDRVSETVAELAAKYGEDRVKGLAVDVAAPGQARLLADFAAEQLGRVDIWINNAGTNAYRYGPMAESSDEELAQIVSTNVLGVMLCCKEAIRVMRNQSTHGHIFNMDGAGADGNATPRFAAYGATKRSLAQLGKSLGAELGMLGIKNVAVHNLSPGMVTTELLMAGANTPTAKFFINCLAEPATDVAAYLVPRIRAVPATAASPLTGALQPVYIRFLTQGKALQQVAARLLTGARKSRYVEE</sequence>
<accession>A0A835SZH1</accession>
<dbReference type="Gene3D" id="3.40.50.720">
    <property type="entry name" value="NAD(P)-binding Rossmann-like Domain"/>
    <property type="match status" value="1"/>
</dbReference>
<evidence type="ECO:0000256" key="1">
    <source>
        <dbReference type="RuleBase" id="RU000363"/>
    </source>
</evidence>
<dbReference type="InterPro" id="IPR052625">
    <property type="entry name" value="Chl_b_Red"/>
</dbReference>
<reference evidence="3" key="1">
    <citation type="journal article" date="2020" name="bioRxiv">
        <title>Comparative genomics of Chlamydomonas.</title>
        <authorList>
            <person name="Craig R.J."/>
            <person name="Hasan A.R."/>
            <person name="Ness R.W."/>
            <person name="Keightley P.D."/>
        </authorList>
    </citation>
    <scope>NUCLEOTIDE SEQUENCE</scope>
    <source>
        <strain evidence="3">CCAP 11/173</strain>
    </source>
</reference>
<dbReference type="InterPro" id="IPR036291">
    <property type="entry name" value="NAD(P)-bd_dom_sf"/>
</dbReference>
<dbReference type="PRINTS" id="PR00080">
    <property type="entry name" value="SDRFAMILY"/>
</dbReference>
<dbReference type="AlphaFoldDB" id="A0A835SZH1"/>
<dbReference type="Proteomes" id="UP000613740">
    <property type="component" value="Unassembled WGS sequence"/>
</dbReference>
<evidence type="ECO:0000313" key="4">
    <source>
        <dbReference type="Proteomes" id="UP000613740"/>
    </source>
</evidence>
<dbReference type="PANTHER" id="PTHR24314:SF15">
    <property type="entry name" value="CHLOROPHYLL(IDE) B REDUCTASE NOL, CHLOROPLASTIC"/>
    <property type="match status" value="1"/>
</dbReference>
<dbReference type="PROSITE" id="PS00061">
    <property type="entry name" value="ADH_SHORT"/>
    <property type="match status" value="1"/>
</dbReference>
<evidence type="ECO:0008006" key="5">
    <source>
        <dbReference type="Google" id="ProtNLM"/>
    </source>
</evidence>
<organism evidence="3 4">
    <name type="scientific">Chlamydomonas schloesseri</name>
    <dbReference type="NCBI Taxonomy" id="2026947"/>
    <lineage>
        <taxon>Eukaryota</taxon>
        <taxon>Viridiplantae</taxon>
        <taxon>Chlorophyta</taxon>
        <taxon>core chlorophytes</taxon>
        <taxon>Chlorophyceae</taxon>
        <taxon>CS clade</taxon>
        <taxon>Chlamydomonadales</taxon>
        <taxon>Chlamydomonadaceae</taxon>
        <taxon>Chlamydomonas</taxon>
    </lineage>
</organism>
<keyword evidence="4" id="KW-1185">Reference proteome</keyword>
<dbReference type="Pfam" id="PF00106">
    <property type="entry name" value="adh_short"/>
    <property type="match status" value="1"/>
</dbReference>
<dbReference type="GO" id="GO:0015996">
    <property type="term" value="P:chlorophyll catabolic process"/>
    <property type="evidence" value="ECO:0007669"/>
    <property type="project" value="TreeGrafter"/>
</dbReference>
<dbReference type="GO" id="GO:0010304">
    <property type="term" value="P:PSII associated light-harvesting complex II catabolic process"/>
    <property type="evidence" value="ECO:0007669"/>
    <property type="project" value="TreeGrafter"/>
</dbReference>
<dbReference type="InterPro" id="IPR002347">
    <property type="entry name" value="SDR_fam"/>
</dbReference>
<dbReference type="GO" id="GO:0034256">
    <property type="term" value="F:chlorophyll(ide) b reductase activity"/>
    <property type="evidence" value="ECO:0007669"/>
    <property type="project" value="TreeGrafter"/>
</dbReference>
<dbReference type="PRINTS" id="PR00081">
    <property type="entry name" value="GDHRDH"/>
</dbReference>
<dbReference type="OrthoDB" id="3592703at2759"/>
<protein>
    <recommendedName>
        <fullName evidence="5">Chlorophyll b reductase</fullName>
    </recommendedName>
</protein>
<comment type="caution">
    <text evidence="3">The sequence shown here is derived from an EMBL/GenBank/DDBJ whole genome shotgun (WGS) entry which is preliminary data.</text>
</comment>
<dbReference type="CDD" id="cd05233">
    <property type="entry name" value="SDR_c"/>
    <property type="match status" value="1"/>
</dbReference>
<comment type="similarity">
    <text evidence="1">Belongs to the short-chain dehydrogenases/reductases (SDR) family.</text>
</comment>
<dbReference type="InterPro" id="IPR020904">
    <property type="entry name" value="Sc_DH/Rdtase_CS"/>
</dbReference>
<proteinExistence type="inferred from homology"/>
<gene>
    <name evidence="3" type="ORF">HYH02_012232</name>
</gene>
<name>A0A835SZH1_9CHLO</name>
<evidence type="ECO:0000313" key="3">
    <source>
        <dbReference type="EMBL" id="KAG2434566.1"/>
    </source>
</evidence>